<reference evidence="2" key="1">
    <citation type="submission" date="2019-09" db="EMBL/GenBank/DDBJ databases">
        <title>Draft genome information of white flower Hibiscus syriacus.</title>
        <authorList>
            <person name="Kim Y.-M."/>
        </authorList>
    </citation>
    <scope>NUCLEOTIDE SEQUENCE [LARGE SCALE GENOMIC DNA]</scope>
    <source>
        <strain evidence="2">YM2019G1</strain>
    </source>
</reference>
<name>A0A6A2Y933_HIBSY</name>
<evidence type="ECO:0000313" key="2">
    <source>
        <dbReference type="EMBL" id="KAE8668047.1"/>
    </source>
</evidence>
<dbReference type="InterPro" id="IPR006016">
    <property type="entry name" value="UspA"/>
</dbReference>
<organism evidence="2 3">
    <name type="scientific">Hibiscus syriacus</name>
    <name type="common">Rose of Sharon</name>
    <dbReference type="NCBI Taxonomy" id="106335"/>
    <lineage>
        <taxon>Eukaryota</taxon>
        <taxon>Viridiplantae</taxon>
        <taxon>Streptophyta</taxon>
        <taxon>Embryophyta</taxon>
        <taxon>Tracheophyta</taxon>
        <taxon>Spermatophyta</taxon>
        <taxon>Magnoliopsida</taxon>
        <taxon>eudicotyledons</taxon>
        <taxon>Gunneridae</taxon>
        <taxon>Pentapetalae</taxon>
        <taxon>rosids</taxon>
        <taxon>malvids</taxon>
        <taxon>Malvales</taxon>
        <taxon>Malvaceae</taxon>
        <taxon>Malvoideae</taxon>
        <taxon>Hibiscus</taxon>
    </lineage>
</organism>
<gene>
    <name evidence="2" type="ORF">F3Y22_tig00112349pilonHSYRG00168</name>
</gene>
<dbReference type="AlphaFoldDB" id="A0A6A2Y933"/>
<dbReference type="PANTHER" id="PTHR46553:SF3">
    <property type="entry name" value="ADENINE NUCLEOTIDE ALPHA HYDROLASES-LIKE SUPERFAMILY PROTEIN"/>
    <property type="match status" value="1"/>
</dbReference>
<dbReference type="EMBL" id="VEPZ02001559">
    <property type="protein sequence ID" value="KAE8668047.1"/>
    <property type="molecule type" value="Genomic_DNA"/>
</dbReference>
<evidence type="ECO:0000313" key="3">
    <source>
        <dbReference type="Proteomes" id="UP000436088"/>
    </source>
</evidence>
<dbReference type="CDD" id="cd23659">
    <property type="entry name" value="USP_At3g01520-like"/>
    <property type="match status" value="1"/>
</dbReference>
<proteinExistence type="predicted"/>
<dbReference type="Pfam" id="PF00582">
    <property type="entry name" value="Usp"/>
    <property type="match status" value="1"/>
</dbReference>
<sequence>MASGKQIMVIAMDDSPHSMYALEWTLDHFYTPFGSLRPFHLVVVHARPVPISFLQLATTGGMVVGGGDIGCGRLTDGVNALGFEVNTLNVEVMEGDPRNVLCEAVDKHRASVLVIGSHGYGLVKRAVLGSVSDYCAHHAHCSVMIVKKPKT</sequence>
<dbReference type="InterPro" id="IPR014729">
    <property type="entry name" value="Rossmann-like_a/b/a_fold"/>
</dbReference>
<evidence type="ECO:0000259" key="1">
    <source>
        <dbReference type="Pfam" id="PF00582"/>
    </source>
</evidence>
<protein>
    <submittedName>
        <fullName evidence="2">MJ0531-like protein</fullName>
    </submittedName>
</protein>
<accession>A0A6A2Y933</accession>
<dbReference type="PANTHER" id="PTHR46553">
    <property type="entry name" value="ADENINE NUCLEOTIDE ALPHA HYDROLASES-LIKE SUPERFAMILY PROTEIN"/>
    <property type="match status" value="1"/>
</dbReference>
<comment type="caution">
    <text evidence="2">The sequence shown here is derived from an EMBL/GenBank/DDBJ whole genome shotgun (WGS) entry which is preliminary data.</text>
</comment>
<dbReference type="SUPFAM" id="SSF52402">
    <property type="entry name" value="Adenine nucleotide alpha hydrolases-like"/>
    <property type="match status" value="1"/>
</dbReference>
<dbReference type="InterPro" id="IPR006015">
    <property type="entry name" value="Universal_stress_UspA"/>
</dbReference>
<keyword evidence="3" id="KW-1185">Reference proteome</keyword>
<dbReference type="Gene3D" id="3.40.50.620">
    <property type="entry name" value="HUPs"/>
    <property type="match status" value="1"/>
</dbReference>
<feature type="domain" description="UspA" evidence="1">
    <location>
        <begin position="7"/>
        <end position="147"/>
    </location>
</feature>
<dbReference type="PRINTS" id="PR01438">
    <property type="entry name" value="UNVRSLSTRESS"/>
</dbReference>
<dbReference type="Proteomes" id="UP000436088">
    <property type="component" value="Unassembled WGS sequence"/>
</dbReference>